<name>A0A0F9N852_9ZZZZ</name>
<comment type="caution">
    <text evidence="1">The sequence shown here is derived from an EMBL/GenBank/DDBJ whole genome shotgun (WGS) entry which is preliminary data.</text>
</comment>
<evidence type="ECO:0000313" key="1">
    <source>
        <dbReference type="EMBL" id="KKN14084.1"/>
    </source>
</evidence>
<sequence length="101" mass="12023">MKTMKLELLKKLIIDIPENLDRSKKKGKIASEIIKKIKSRSKNICELCRNYKSKKVHHIISNELSNEENLIDLCNHCHDAIHLLLYTSKKWKFPYKPHIHY</sequence>
<accession>A0A0F9N852</accession>
<gene>
    <name evidence="1" type="ORF">LCGC14_0999790</name>
</gene>
<dbReference type="AlphaFoldDB" id="A0A0F9N852"/>
<proteinExistence type="predicted"/>
<protein>
    <recommendedName>
        <fullName evidence="2">HNH domain-containing protein</fullName>
    </recommendedName>
</protein>
<organism evidence="1">
    <name type="scientific">marine sediment metagenome</name>
    <dbReference type="NCBI Taxonomy" id="412755"/>
    <lineage>
        <taxon>unclassified sequences</taxon>
        <taxon>metagenomes</taxon>
        <taxon>ecological metagenomes</taxon>
    </lineage>
</organism>
<reference evidence="1" key="1">
    <citation type="journal article" date="2015" name="Nature">
        <title>Complex archaea that bridge the gap between prokaryotes and eukaryotes.</title>
        <authorList>
            <person name="Spang A."/>
            <person name="Saw J.H."/>
            <person name="Jorgensen S.L."/>
            <person name="Zaremba-Niedzwiedzka K."/>
            <person name="Martijn J."/>
            <person name="Lind A.E."/>
            <person name="van Eijk R."/>
            <person name="Schleper C."/>
            <person name="Guy L."/>
            <person name="Ettema T.J."/>
        </authorList>
    </citation>
    <scope>NUCLEOTIDE SEQUENCE</scope>
</reference>
<evidence type="ECO:0008006" key="2">
    <source>
        <dbReference type="Google" id="ProtNLM"/>
    </source>
</evidence>
<dbReference type="EMBL" id="LAZR01003854">
    <property type="protein sequence ID" value="KKN14084.1"/>
    <property type="molecule type" value="Genomic_DNA"/>
</dbReference>